<dbReference type="RefSeq" id="WP_248705894.1">
    <property type="nucleotide sequence ID" value="NZ_CAKOET010000002.1"/>
</dbReference>
<dbReference type="SUPFAM" id="SSF46955">
    <property type="entry name" value="Putative DNA-binding domain"/>
    <property type="match status" value="1"/>
</dbReference>
<name>A0ABM9D0P2_9LACO</name>
<dbReference type="Pfam" id="PF13411">
    <property type="entry name" value="MerR_1"/>
    <property type="match status" value="1"/>
</dbReference>
<dbReference type="InterPro" id="IPR000551">
    <property type="entry name" value="MerR-type_HTH_dom"/>
</dbReference>
<evidence type="ECO:0000259" key="2">
    <source>
        <dbReference type="PROSITE" id="PS50937"/>
    </source>
</evidence>
<dbReference type="PANTHER" id="PTHR30204">
    <property type="entry name" value="REDOX-CYCLING DRUG-SENSING TRANSCRIPTIONAL ACTIVATOR SOXR"/>
    <property type="match status" value="1"/>
</dbReference>
<evidence type="ECO:0000313" key="3">
    <source>
        <dbReference type="EMBL" id="CAH1852000.1"/>
    </source>
</evidence>
<dbReference type="SMART" id="SM00422">
    <property type="entry name" value="HTH_MERR"/>
    <property type="match status" value="1"/>
</dbReference>
<keyword evidence="4" id="KW-1185">Reference proteome</keyword>
<proteinExistence type="predicted"/>
<organism evidence="3 4">
    <name type="scientific">Convivina praedatoris</name>
    <dbReference type="NCBI Taxonomy" id="2880963"/>
    <lineage>
        <taxon>Bacteria</taxon>
        <taxon>Bacillati</taxon>
        <taxon>Bacillota</taxon>
        <taxon>Bacilli</taxon>
        <taxon>Lactobacillales</taxon>
        <taxon>Lactobacillaceae</taxon>
        <taxon>Convivina</taxon>
    </lineage>
</organism>
<evidence type="ECO:0000313" key="4">
    <source>
        <dbReference type="Proteomes" id="UP000838102"/>
    </source>
</evidence>
<gene>
    <name evidence="3" type="ORF">LMG032447_00460</name>
</gene>
<reference evidence="3" key="1">
    <citation type="submission" date="2022-03" db="EMBL/GenBank/DDBJ databases">
        <authorList>
            <person name="Hettiarachchi G."/>
        </authorList>
    </citation>
    <scope>NUCLEOTIDE SEQUENCE</scope>
    <source>
        <strain evidence="3">LMG 32447</strain>
    </source>
</reference>
<accession>A0ABM9D0P2</accession>
<sequence length="138" mass="16412">MGTRQYHVGKFAKLLGVTTYTVRYYEQEGLLQFNKVNNQRIYDDQDVLWFQFLQHLKGAGFSLAEMKQYVKLRVQGDSTIAQRETLLREKQAELKKEIKQKQTHLAVVKDKINFYQLKQTKNYNGDFATFRQHEKKSE</sequence>
<dbReference type="Gene3D" id="1.10.1660.10">
    <property type="match status" value="1"/>
</dbReference>
<feature type="domain" description="HTH merR-type" evidence="2">
    <location>
        <begin position="5"/>
        <end position="72"/>
    </location>
</feature>
<dbReference type="Proteomes" id="UP000838102">
    <property type="component" value="Unassembled WGS sequence"/>
</dbReference>
<dbReference type="EMBL" id="CAKOEU010000002">
    <property type="protein sequence ID" value="CAH1852000.1"/>
    <property type="molecule type" value="Genomic_DNA"/>
</dbReference>
<dbReference type="InterPro" id="IPR009061">
    <property type="entry name" value="DNA-bd_dom_put_sf"/>
</dbReference>
<comment type="caution">
    <text evidence="3">The sequence shown here is derived from an EMBL/GenBank/DDBJ whole genome shotgun (WGS) entry which is preliminary data.</text>
</comment>
<dbReference type="PROSITE" id="PS50937">
    <property type="entry name" value="HTH_MERR_2"/>
    <property type="match status" value="1"/>
</dbReference>
<dbReference type="PROSITE" id="PS00552">
    <property type="entry name" value="HTH_MERR_1"/>
    <property type="match status" value="1"/>
</dbReference>
<dbReference type="CDD" id="cd01109">
    <property type="entry name" value="HTH_YyaN"/>
    <property type="match status" value="1"/>
</dbReference>
<keyword evidence="1" id="KW-0238">DNA-binding</keyword>
<dbReference type="InterPro" id="IPR047057">
    <property type="entry name" value="MerR_fam"/>
</dbReference>
<evidence type="ECO:0000256" key="1">
    <source>
        <dbReference type="ARBA" id="ARBA00023125"/>
    </source>
</evidence>
<dbReference type="PANTHER" id="PTHR30204:SF98">
    <property type="entry name" value="HTH-TYPE TRANSCRIPTIONAL REGULATOR ADHR"/>
    <property type="match status" value="1"/>
</dbReference>
<protein>
    <submittedName>
        <fullName evidence="3">HTH-type transcriptional regulator</fullName>
    </submittedName>
</protein>